<protein>
    <recommendedName>
        <fullName evidence="11">Alanine--tRNA ligase</fullName>
        <ecNumber evidence="11">6.1.1.7</ecNumber>
    </recommendedName>
    <alternativeName>
        <fullName evidence="11">Alanyl-tRNA synthetase</fullName>
        <shortName evidence="11">AlaRS</shortName>
    </alternativeName>
</protein>
<dbReference type="PROSITE" id="PS50860">
    <property type="entry name" value="AA_TRNA_LIGASE_II_ALA"/>
    <property type="match status" value="1"/>
</dbReference>
<keyword evidence="11" id="KW-0963">Cytoplasm</keyword>
<evidence type="ECO:0000256" key="5">
    <source>
        <dbReference type="ARBA" id="ARBA00022741"/>
    </source>
</evidence>
<organism evidence="14 15">
    <name type="scientific">Spirosoma oryzae</name>
    <dbReference type="NCBI Taxonomy" id="1469603"/>
    <lineage>
        <taxon>Bacteria</taxon>
        <taxon>Pseudomonadati</taxon>
        <taxon>Bacteroidota</taxon>
        <taxon>Cytophagia</taxon>
        <taxon>Cytophagales</taxon>
        <taxon>Cytophagaceae</taxon>
        <taxon>Spirosoma</taxon>
    </lineage>
</organism>
<dbReference type="GO" id="GO:0008270">
    <property type="term" value="F:zinc ion binding"/>
    <property type="evidence" value="ECO:0007669"/>
    <property type="project" value="UniProtKB-UniRule"/>
</dbReference>
<dbReference type="EC" id="6.1.1.7" evidence="11"/>
<dbReference type="SUPFAM" id="SSF50447">
    <property type="entry name" value="Translation proteins"/>
    <property type="match status" value="1"/>
</dbReference>
<evidence type="ECO:0000313" key="14">
    <source>
        <dbReference type="EMBL" id="PRY47169.1"/>
    </source>
</evidence>
<dbReference type="InterPro" id="IPR003156">
    <property type="entry name" value="DHHA1_dom"/>
</dbReference>
<dbReference type="SUPFAM" id="SSF55681">
    <property type="entry name" value="Class II aaRS and biotin synthetases"/>
    <property type="match status" value="1"/>
</dbReference>
<accession>A0A2T0TNH3</accession>
<feature type="domain" description="Alanyl-transfer RNA synthetases family profile" evidence="13">
    <location>
        <begin position="1"/>
        <end position="769"/>
    </location>
</feature>
<dbReference type="FunFam" id="3.30.980.10:FF:000004">
    <property type="entry name" value="Alanine--tRNA ligase, cytoplasmic"/>
    <property type="match status" value="1"/>
</dbReference>
<comment type="catalytic activity">
    <reaction evidence="11">
        <text>tRNA(Ala) + L-alanine + ATP = L-alanyl-tRNA(Ala) + AMP + diphosphate</text>
        <dbReference type="Rhea" id="RHEA:12540"/>
        <dbReference type="Rhea" id="RHEA-COMP:9657"/>
        <dbReference type="Rhea" id="RHEA-COMP:9923"/>
        <dbReference type="ChEBI" id="CHEBI:30616"/>
        <dbReference type="ChEBI" id="CHEBI:33019"/>
        <dbReference type="ChEBI" id="CHEBI:57972"/>
        <dbReference type="ChEBI" id="CHEBI:78442"/>
        <dbReference type="ChEBI" id="CHEBI:78497"/>
        <dbReference type="ChEBI" id="CHEBI:456215"/>
        <dbReference type="EC" id="6.1.1.7"/>
    </reaction>
</comment>
<dbReference type="Proteomes" id="UP000238375">
    <property type="component" value="Unassembled WGS sequence"/>
</dbReference>
<dbReference type="AlphaFoldDB" id="A0A2T0TNH3"/>
<dbReference type="InterPro" id="IPR018162">
    <property type="entry name" value="Ala-tRNA-ligase_IIc_anticod-bd"/>
</dbReference>
<dbReference type="InterPro" id="IPR002318">
    <property type="entry name" value="Ala-tRNA-lgiase_IIc"/>
</dbReference>
<dbReference type="PANTHER" id="PTHR11777">
    <property type="entry name" value="ALANYL-TRNA SYNTHETASE"/>
    <property type="match status" value="1"/>
</dbReference>
<feature type="binding site" evidence="11">
    <location>
        <position position="730"/>
    </location>
    <ligand>
        <name>Zn(2+)</name>
        <dbReference type="ChEBI" id="CHEBI:29105"/>
    </ligand>
</feature>
<dbReference type="FunFam" id="3.10.310.40:FF:000001">
    <property type="entry name" value="Alanine--tRNA ligase"/>
    <property type="match status" value="1"/>
</dbReference>
<keyword evidence="2 11" id="KW-0820">tRNA-binding</keyword>
<comment type="cofactor">
    <cofactor evidence="11">
        <name>Zn(2+)</name>
        <dbReference type="ChEBI" id="CHEBI:29105"/>
    </cofactor>
    <text evidence="11">Binds 1 zinc ion per subunit.</text>
</comment>
<evidence type="ECO:0000256" key="7">
    <source>
        <dbReference type="ARBA" id="ARBA00022840"/>
    </source>
</evidence>
<evidence type="ECO:0000256" key="11">
    <source>
        <dbReference type="HAMAP-Rule" id="MF_00036"/>
    </source>
</evidence>
<dbReference type="PRINTS" id="PR00980">
    <property type="entry name" value="TRNASYNTHALA"/>
</dbReference>
<dbReference type="InterPro" id="IPR023033">
    <property type="entry name" value="Ala_tRNA_ligase_euk/bac"/>
</dbReference>
<keyword evidence="6 11" id="KW-0862">Zinc</keyword>
<keyword evidence="7 11" id="KW-0067">ATP-binding</keyword>
<feature type="binding site" evidence="11">
    <location>
        <position position="626"/>
    </location>
    <ligand>
        <name>Zn(2+)</name>
        <dbReference type="ChEBI" id="CHEBI:29105"/>
    </ligand>
</feature>
<evidence type="ECO:0000256" key="9">
    <source>
        <dbReference type="ARBA" id="ARBA00022917"/>
    </source>
</evidence>
<keyword evidence="3 11" id="KW-0436">Ligase</keyword>
<dbReference type="Gene3D" id="3.30.980.10">
    <property type="entry name" value="Threonyl-trna Synthetase, Chain A, domain 2"/>
    <property type="match status" value="1"/>
</dbReference>
<keyword evidence="10 11" id="KW-0030">Aminoacyl-tRNA synthetase</keyword>
<dbReference type="Gene3D" id="3.30.54.20">
    <property type="match status" value="1"/>
</dbReference>
<dbReference type="GO" id="GO:0000049">
    <property type="term" value="F:tRNA binding"/>
    <property type="evidence" value="ECO:0007669"/>
    <property type="project" value="UniProtKB-KW"/>
</dbReference>
<dbReference type="InterPro" id="IPR012947">
    <property type="entry name" value="tRNA_SAD"/>
</dbReference>
<dbReference type="GO" id="GO:0005737">
    <property type="term" value="C:cytoplasm"/>
    <property type="evidence" value="ECO:0007669"/>
    <property type="project" value="UniProtKB-SubCell"/>
</dbReference>
<dbReference type="FunFam" id="3.30.54.20:FF:000001">
    <property type="entry name" value="Alanine--tRNA ligase"/>
    <property type="match status" value="1"/>
</dbReference>
<proteinExistence type="inferred from homology"/>
<evidence type="ECO:0000256" key="12">
    <source>
        <dbReference type="SAM" id="Coils"/>
    </source>
</evidence>
<keyword evidence="5 11" id="KW-0547">Nucleotide-binding</keyword>
<keyword evidence="15" id="KW-1185">Reference proteome</keyword>
<sequence>MTSSEIRRHFLDFFQSKQHLIVASAPLVAKNDPTLMFNNSGMAQFKDFFLGNGTPPAKRVADTQKCLRVSGKHNDLEDVGFDTYHHTMFEMLGNWSFGDYFKKEAIHWAWELLTEVYQLPKDRLYVSVFQGDDKDNVPFDQEAFDLWEPIVGKDRIIYGNKKDNFWEMGDTGPCGPCSEIHVDLRSAEEVAQQPGKELVNADHPQVVEIWNLVFMQFNRKADGSLEPLPARHVDTGMGFERLCMAIQGKKSNYDTDVFSGTINVIEELSGKPYGGTMDKSDVAMRVIADHIRAVSFAIADGLVPSNSKAGYVIRRILRRAIRYGYSYLNLTEPFMTKLVPTLALQFAEVFPELNAQRDFVATVIREEEIAFLRTLGTGLGRLDQIVTDTKAAGNASIAGETVFELNDTFGFPADLTALIAREKGLGIDEDGFQKALQEQKTRSRKDAASSAGDWIELADATAGSRFVGYDQTESETRIVKYRKVQNKQGVQYQVVLAETPFYAESGGQIGDTGTLTLLDAGKPVGRLLVVDTKKENDLTIHVIDPTQAVGYTSTVMANEPGKAWGVFPPKSIITTLSNGDKVVSWPSGDGLEADQLEDLFKQSDAVRAKIDTIRRAQIAANHSATHLLHSALRDVLGTHVAQKGSYVGPDALRFDFSHFSKVTDEQLAEVERIVNEKIREDIPLDEQRNVPIAQAKEMGATALFGEKYGDFVRVITFDPSYSVELCGGTHVNRTGHIGLFKFTGEGSVSTGVRRIEAKTALGAETLVNEQMAIVSELKEVLKAPKDVVKAVQDLLTERSALQKQIEALQNEKVQQIKNGLLDKVTQSNGHAVLVERVDVPSADALKQLAYDLKAKVDNLALVLGADINGKPQLAVMLPDSLIQDRKLNAGQVVKELAKNIKGGGGGQPFFATAGGSDSSGLDAALAQGKELLA</sequence>
<dbReference type="InterPro" id="IPR009000">
    <property type="entry name" value="Transl_B-barrel_sf"/>
</dbReference>
<dbReference type="GO" id="GO:0005524">
    <property type="term" value="F:ATP binding"/>
    <property type="evidence" value="ECO:0007669"/>
    <property type="project" value="UniProtKB-UniRule"/>
</dbReference>
<dbReference type="SUPFAM" id="SSF55186">
    <property type="entry name" value="ThrRS/AlaRS common domain"/>
    <property type="match status" value="1"/>
</dbReference>
<dbReference type="SMART" id="SM00863">
    <property type="entry name" value="tRNA_SAD"/>
    <property type="match status" value="1"/>
</dbReference>
<dbReference type="Gene3D" id="3.10.310.40">
    <property type="match status" value="1"/>
</dbReference>
<feature type="coiled-coil region" evidence="12">
    <location>
        <begin position="791"/>
        <end position="818"/>
    </location>
</feature>
<comment type="caution">
    <text evidence="14">The sequence shown here is derived from an EMBL/GenBank/DDBJ whole genome shotgun (WGS) entry which is preliminary data.</text>
</comment>
<dbReference type="NCBIfam" id="TIGR00344">
    <property type="entry name" value="alaS"/>
    <property type="match status" value="1"/>
</dbReference>
<dbReference type="GO" id="GO:0006419">
    <property type="term" value="P:alanyl-tRNA aminoacylation"/>
    <property type="evidence" value="ECO:0007669"/>
    <property type="project" value="UniProtKB-UniRule"/>
</dbReference>
<dbReference type="SUPFAM" id="SSF101353">
    <property type="entry name" value="Putative anticodon-binding domain of alanyl-tRNA synthetase (AlaRS)"/>
    <property type="match status" value="1"/>
</dbReference>
<dbReference type="GO" id="GO:0004813">
    <property type="term" value="F:alanine-tRNA ligase activity"/>
    <property type="evidence" value="ECO:0007669"/>
    <property type="project" value="UniProtKB-UniRule"/>
</dbReference>
<evidence type="ECO:0000259" key="13">
    <source>
        <dbReference type="PROSITE" id="PS50860"/>
    </source>
</evidence>
<keyword evidence="12" id="KW-0175">Coiled coil</keyword>
<dbReference type="GO" id="GO:0002161">
    <property type="term" value="F:aminoacyl-tRNA deacylase activity"/>
    <property type="evidence" value="ECO:0007669"/>
    <property type="project" value="TreeGrafter"/>
</dbReference>
<dbReference type="CDD" id="cd00673">
    <property type="entry name" value="AlaRS_core"/>
    <property type="match status" value="1"/>
</dbReference>
<name>A0A2T0TNH3_9BACT</name>
<feature type="binding site" evidence="11">
    <location>
        <position position="622"/>
    </location>
    <ligand>
        <name>Zn(2+)</name>
        <dbReference type="ChEBI" id="CHEBI:29105"/>
    </ligand>
</feature>
<comment type="function">
    <text evidence="11">Catalyzes the attachment of alanine to tRNA(Ala) in a two-step reaction: alanine is first activated by ATP to form Ala-AMP and then transferred to the acceptor end of tRNA(Ala). Also edits incorrectly charged Ser-tRNA(Ala) and Gly-tRNA(Ala) via its editing domain.</text>
</comment>
<gene>
    <name evidence="11" type="primary">alaS</name>
    <name evidence="14" type="ORF">CLV58_101235</name>
</gene>
<dbReference type="Pfam" id="PF07973">
    <property type="entry name" value="tRNA_SAD"/>
    <property type="match status" value="1"/>
</dbReference>
<dbReference type="Pfam" id="PF02272">
    <property type="entry name" value="DHHA1"/>
    <property type="match status" value="1"/>
</dbReference>
<evidence type="ECO:0000256" key="4">
    <source>
        <dbReference type="ARBA" id="ARBA00022723"/>
    </source>
</evidence>
<keyword evidence="9 11" id="KW-0648">Protein biosynthesis</keyword>
<keyword evidence="8 11" id="KW-0694">RNA-binding</keyword>
<dbReference type="Gene3D" id="3.30.930.10">
    <property type="entry name" value="Bira Bifunctional Protein, Domain 2"/>
    <property type="match status" value="1"/>
</dbReference>
<feature type="binding site" evidence="11">
    <location>
        <position position="726"/>
    </location>
    <ligand>
        <name>Zn(2+)</name>
        <dbReference type="ChEBI" id="CHEBI:29105"/>
    </ligand>
</feature>
<evidence type="ECO:0000256" key="2">
    <source>
        <dbReference type="ARBA" id="ARBA00022555"/>
    </source>
</evidence>
<comment type="domain">
    <text evidence="11">Consists of three domains; the N-terminal catalytic domain, the editing domain and the C-terminal C-Ala domain. The editing domain removes incorrectly charged amino acids, while the C-Ala domain, along with tRNA(Ala), serves as a bridge to cooperatively bring together the editing and aminoacylation centers thus stimulating deacylation of misacylated tRNAs.</text>
</comment>
<dbReference type="RefSeq" id="WP_245882164.1">
    <property type="nucleotide sequence ID" value="NZ_PVTE01000001.1"/>
</dbReference>
<evidence type="ECO:0000313" key="15">
    <source>
        <dbReference type="Proteomes" id="UP000238375"/>
    </source>
</evidence>
<keyword evidence="4 11" id="KW-0479">Metal-binding</keyword>
<evidence type="ECO:0000256" key="6">
    <source>
        <dbReference type="ARBA" id="ARBA00022833"/>
    </source>
</evidence>
<dbReference type="InterPro" id="IPR045864">
    <property type="entry name" value="aa-tRNA-synth_II/BPL/LPL"/>
</dbReference>
<reference evidence="14 15" key="1">
    <citation type="submission" date="2018-03" db="EMBL/GenBank/DDBJ databases">
        <title>Genomic Encyclopedia of Archaeal and Bacterial Type Strains, Phase II (KMG-II): from individual species to whole genera.</title>
        <authorList>
            <person name="Goeker M."/>
        </authorList>
    </citation>
    <scope>NUCLEOTIDE SEQUENCE [LARGE SCALE GENOMIC DNA]</scope>
    <source>
        <strain evidence="14 15">DSM 28354</strain>
    </source>
</reference>
<dbReference type="EMBL" id="PVTE01000001">
    <property type="protein sequence ID" value="PRY47169.1"/>
    <property type="molecule type" value="Genomic_DNA"/>
</dbReference>
<dbReference type="PANTHER" id="PTHR11777:SF9">
    <property type="entry name" value="ALANINE--TRNA LIGASE, CYTOPLASMIC"/>
    <property type="match status" value="1"/>
</dbReference>
<dbReference type="InterPro" id="IPR018163">
    <property type="entry name" value="Thr/Ala-tRNA-synth_IIc_edit"/>
</dbReference>
<evidence type="ECO:0000256" key="3">
    <source>
        <dbReference type="ARBA" id="ARBA00022598"/>
    </source>
</evidence>
<comment type="similarity">
    <text evidence="1 11">Belongs to the class-II aminoacyl-tRNA synthetase family.</text>
</comment>
<dbReference type="InterPro" id="IPR018165">
    <property type="entry name" value="Ala-tRNA-synth_IIc_core"/>
</dbReference>
<dbReference type="FunFam" id="3.30.930.10:FF:000011">
    <property type="entry name" value="Alanine--tRNA ligase, cytoplasmic"/>
    <property type="match status" value="1"/>
</dbReference>
<dbReference type="InterPro" id="IPR018164">
    <property type="entry name" value="Ala-tRNA-synth_IIc_N"/>
</dbReference>
<evidence type="ECO:0000256" key="10">
    <source>
        <dbReference type="ARBA" id="ARBA00023146"/>
    </source>
</evidence>
<dbReference type="Gene3D" id="2.40.30.130">
    <property type="match status" value="1"/>
</dbReference>
<evidence type="ECO:0000256" key="1">
    <source>
        <dbReference type="ARBA" id="ARBA00008226"/>
    </source>
</evidence>
<dbReference type="HAMAP" id="MF_00036_B">
    <property type="entry name" value="Ala_tRNA_synth_B"/>
    <property type="match status" value="1"/>
</dbReference>
<comment type="subcellular location">
    <subcellularLocation>
        <location evidence="11">Cytoplasm</location>
    </subcellularLocation>
</comment>
<dbReference type="Pfam" id="PF01411">
    <property type="entry name" value="tRNA-synt_2c"/>
    <property type="match status" value="1"/>
</dbReference>
<evidence type="ECO:0000256" key="8">
    <source>
        <dbReference type="ARBA" id="ARBA00022884"/>
    </source>
</evidence>
<dbReference type="InterPro" id="IPR050058">
    <property type="entry name" value="Ala-tRNA_ligase"/>
</dbReference>